<dbReference type="InterPro" id="IPR019752">
    <property type="entry name" value="Pyrv/ketoisovalerate_OxRed_cat"/>
</dbReference>
<evidence type="ECO:0000256" key="1">
    <source>
        <dbReference type="ARBA" id="ARBA00023002"/>
    </source>
</evidence>
<dbReference type="EMBL" id="DTKJ01000055">
    <property type="protein sequence ID" value="HGZ12107.1"/>
    <property type="molecule type" value="Genomic_DNA"/>
</dbReference>
<dbReference type="AlphaFoldDB" id="A0A7C5AM78"/>
<keyword evidence="1" id="KW-0560">Oxidoreductase</keyword>
<sequence>MKQQIIVSGLGGQGVVTLTRLLAEAAMILGWPVLASETHGMAQRGGTVISMVKVGPFKSPLVPPGGADVGLFLCDRNLPLHRPYVRPGGALVVNTALSGDYLGVDALGLTTRLGLAPVTANFVVLGFAVGRGLLFCTPEVFLPLIRENSPLRFREGNEGALLAGLKAAEESSPA</sequence>
<proteinExistence type="predicted"/>
<feature type="domain" description="Pyruvate/ketoisovalerate oxidoreductase catalytic" evidence="2">
    <location>
        <begin position="11"/>
        <end position="164"/>
    </location>
</feature>
<accession>A0A7C5AM78</accession>
<name>A0A7C5AM78_9BACT</name>
<dbReference type="PANTHER" id="PTHR43854">
    <property type="entry name" value="INDOLEPYRUVATE OXIDOREDUCTASE SUBUNIT IORB"/>
    <property type="match status" value="1"/>
</dbReference>
<reference evidence="3" key="1">
    <citation type="journal article" date="2020" name="mSystems">
        <title>Genome- and Community-Level Interaction Insights into Carbon Utilization and Element Cycling Functions of Hydrothermarchaeota in Hydrothermal Sediment.</title>
        <authorList>
            <person name="Zhou Z."/>
            <person name="Liu Y."/>
            <person name="Xu W."/>
            <person name="Pan J."/>
            <person name="Luo Z.H."/>
            <person name="Li M."/>
        </authorList>
    </citation>
    <scope>NUCLEOTIDE SEQUENCE [LARGE SCALE GENOMIC DNA]</scope>
    <source>
        <strain evidence="3">SpSt-853</strain>
    </source>
</reference>
<gene>
    <name evidence="3" type="ORF">ENW48_07810</name>
</gene>
<comment type="caution">
    <text evidence="3">The sequence shown here is derived from an EMBL/GenBank/DDBJ whole genome shotgun (WGS) entry which is preliminary data.</text>
</comment>
<dbReference type="InterPro" id="IPR002869">
    <property type="entry name" value="Pyrv_flavodox_OxRed_cen"/>
</dbReference>
<dbReference type="SUPFAM" id="SSF53323">
    <property type="entry name" value="Pyruvate-ferredoxin oxidoreductase, PFOR, domain III"/>
    <property type="match status" value="1"/>
</dbReference>
<evidence type="ECO:0000259" key="2">
    <source>
        <dbReference type="Pfam" id="PF01558"/>
    </source>
</evidence>
<keyword evidence="3" id="KW-0670">Pyruvate</keyword>
<protein>
    <submittedName>
        <fullName evidence="3">Pyruvate ferredoxin oxidoreductase</fullName>
    </submittedName>
</protein>
<dbReference type="InterPro" id="IPR052198">
    <property type="entry name" value="IorB_Oxidoreductase"/>
</dbReference>
<organism evidence="3">
    <name type="scientific">Desulfobacca acetoxidans</name>
    <dbReference type="NCBI Taxonomy" id="60893"/>
    <lineage>
        <taxon>Bacteria</taxon>
        <taxon>Pseudomonadati</taxon>
        <taxon>Thermodesulfobacteriota</taxon>
        <taxon>Desulfobaccia</taxon>
        <taxon>Desulfobaccales</taxon>
        <taxon>Desulfobaccaceae</taxon>
        <taxon>Desulfobacca</taxon>
    </lineage>
</organism>
<dbReference type="GO" id="GO:0016903">
    <property type="term" value="F:oxidoreductase activity, acting on the aldehyde or oxo group of donors"/>
    <property type="evidence" value="ECO:0007669"/>
    <property type="project" value="InterPro"/>
</dbReference>
<dbReference type="Gene3D" id="3.40.920.10">
    <property type="entry name" value="Pyruvate-ferredoxin oxidoreductase, PFOR, domain III"/>
    <property type="match status" value="1"/>
</dbReference>
<evidence type="ECO:0000313" key="3">
    <source>
        <dbReference type="EMBL" id="HGZ12107.1"/>
    </source>
</evidence>
<dbReference type="PANTHER" id="PTHR43854:SF1">
    <property type="entry name" value="INDOLEPYRUVATE OXIDOREDUCTASE SUBUNIT IORB"/>
    <property type="match status" value="1"/>
</dbReference>
<dbReference type="Pfam" id="PF01558">
    <property type="entry name" value="POR"/>
    <property type="match status" value="1"/>
</dbReference>